<dbReference type="GO" id="GO:1903805">
    <property type="term" value="P:L-valine import across plasma membrane"/>
    <property type="evidence" value="ECO:0007669"/>
    <property type="project" value="TreeGrafter"/>
</dbReference>
<reference evidence="5 6" key="1">
    <citation type="journal article" date="2017" name="ISME J.">
        <title>Energy and carbon metabolisms in a deep terrestrial subsurface fluid microbial community.</title>
        <authorList>
            <person name="Momper L."/>
            <person name="Jungbluth S.P."/>
            <person name="Lee M.D."/>
            <person name="Amend J.P."/>
        </authorList>
    </citation>
    <scope>NUCLEOTIDE SEQUENCE [LARGE SCALE GENOMIC DNA]</scope>
    <source>
        <strain evidence="5">SURF_5</strain>
    </source>
</reference>
<keyword evidence="1" id="KW-0813">Transport</keyword>
<evidence type="ECO:0000313" key="6">
    <source>
        <dbReference type="Proteomes" id="UP000265882"/>
    </source>
</evidence>
<evidence type="ECO:0000256" key="1">
    <source>
        <dbReference type="ARBA" id="ARBA00022448"/>
    </source>
</evidence>
<name>A0A3A4NFC0_ABYX5</name>
<evidence type="ECO:0000256" key="2">
    <source>
        <dbReference type="ARBA" id="ARBA00022741"/>
    </source>
</evidence>
<dbReference type="AlphaFoldDB" id="A0A3A4NFC0"/>
<dbReference type="InterPro" id="IPR003439">
    <property type="entry name" value="ABC_transporter-like_ATP-bd"/>
</dbReference>
<comment type="caution">
    <text evidence="5">The sequence shown here is derived from an EMBL/GenBank/DDBJ whole genome shotgun (WGS) entry which is preliminary data.</text>
</comment>
<sequence length="263" mass="29521">MPLLQVCRLSKWFGGLKALDQIDLHVEPNEILSIIGPNGSGKTTLFNLVSGIYQPDEGDILFNPSGRAPANIKKMKPHRVTAVGIARTFQNIRLFANMSVIENVMVGMHCRTRSGPLDAVLQTKRARAEEQNVVEEAKRLLAVFRSQLAPVMNEPAKAIPYAYQKRLEVVRALASRPKLVLLDEPSAGMNPHERREFIDDLKRLRDMGYTLMVIEHDMMMVKGLSDRVIAFDYGRKIAEGSFEEVRANELVIEAYLGKKHVSA</sequence>
<dbReference type="GO" id="GO:1903806">
    <property type="term" value="P:L-isoleucine import across plasma membrane"/>
    <property type="evidence" value="ECO:0007669"/>
    <property type="project" value="TreeGrafter"/>
</dbReference>
<evidence type="ECO:0000259" key="4">
    <source>
        <dbReference type="PROSITE" id="PS50893"/>
    </source>
</evidence>
<keyword evidence="3 5" id="KW-0067">ATP-binding</keyword>
<accession>A0A3A4NFC0</accession>
<dbReference type="InterPro" id="IPR027417">
    <property type="entry name" value="P-loop_NTPase"/>
</dbReference>
<dbReference type="FunFam" id="3.40.50.300:FF:000421">
    <property type="entry name" value="Branched-chain amino acid ABC transporter ATP-binding protein"/>
    <property type="match status" value="1"/>
</dbReference>
<dbReference type="GO" id="GO:0016887">
    <property type="term" value="F:ATP hydrolysis activity"/>
    <property type="evidence" value="ECO:0007669"/>
    <property type="project" value="InterPro"/>
</dbReference>
<dbReference type="EMBL" id="QZKU01000091">
    <property type="protein sequence ID" value="RJP19397.1"/>
    <property type="molecule type" value="Genomic_DNA"/>
</dbReference>
<dbReference type="Gene3D" id="3.40.50.300">
    <property type="entry name" value="P-loop containing nucleotide triphosphate hydrolases"/>
    <property type="match status" value="1"/>
</dbReference>
<dbReference type="SMART" id="SM00382">
    <property type="entry name" value="AAA"/>
    <property type="match status" value="1"/>
</dbReference>
<feature type="domain" description="ABC transporter" evidence="4">
    <location>
        <begin position="4"/>
        <end position="258"/>
    </location>
</feature>
<dbReference type="GO" id="GO:0042941">
    <property type="term" value="P:D-alanine transmembrane transport"/>
    <property type="evidence" value="ECO:0007669"/>
    <property type="project" value="TreeGrafter"/>
</dbReference>
<dbReference type="PANTHER" id="PTHR45772:SF7">
    <property type="entry name" value="AMINO ACID ABC TRANSPORTER ATP-BINDING PROTEIN"/>
    <property type="match status" value="1"/>
</dbReference>
<gene>
    <name evidence="5" type="ORF">C4520_13115</name>
</gene>
<dbReference type="Proteomes" id="UP000265882">
    <property type="component" value="Unassembled WGS sequence"/>
</dbReference>
<organism evidence="5 6">
    <name type="scientific">Abyssobacteria bacterium (strain SURF_5)</name>
    <dbReference type="NCBI Taxonomy" id="2093360"/>
    <lineage>
        <taxon>Bacteria</taxon>
        <taxon>Pseudomonadati</taxon>
        <taxon>Candidatus Hydrogenedentota</taxon>
        <taxon>Candidatus Abyssobacteria</taxon>
    </lineage>
</organism>
<dbReference type="GO" id="GO:0005304">
    <property type="term" value="F:L-valine transmembrane transporter activity"/>
    <property type="evidence" value="ECO:0007669"/>
    <property type="project" value="TreeGrafter"/>
</dbReference>
<dbReference type="PROSITE" id="PS50893">
    <property type="entry name" value="ABC_TRANSPORTER_2"/>
    <property type="match status" value="1"/>
</dbReference>
<dbReference type="GO" id="GO:0005524">
    <property type="term" value="F:ATP binding"/>
    <property type="evidence" value="ECO:0007669"/>
    <property type="project" value="UniProtKB-KW"/>
</dbReference>
<dbReference type="GO" id="GO:0005886">
    <property type="term" value="C:plasma membrane"/>
    <property type="evidence" value="ECO:0007669"/>
    <property type="project" value="TreeGrafter"/>
</dbReference>
<protein>
    <submittedName>
        <fullName evidence="5">ABC transporter ATP-binding protein</fullName>
    </submittedName>
</protein>
<dbReference type="SUPFAM" id="SSF52540">
    <property type="entry name" value="P-loop containing nucleoside triphosphate hydrolases"/>
    <property type="match status" value="1"/>
</dbReference>
<dbReference type="PANTHER" id="PTHR45772">
    <property type="entry name" value="CONSERVED COMPONENT OF ABC TRANSPORTER FOR NATURAL AMINO ACIDS-RELATED"/>
    <property type="match status" value="1"/>
</dbReference>
<dbReference type="Pfam" id="PF12399">
    <property type="entry name" value="BCA_ABC_TP_C"/>
    <property type="match status" value="1"/>
</dbReference>
<dbReference type="GO" id="GO:0015192">
    <property type="term" value="F:L-phenylalanine transmembrane transporter activity"/>
    <property type="evidence" value="ECO:0007669"/>
    <property type="project" value="TreeGrafter"/>
</dbReference>
<evidence type="ECO:0000256" key="3">
    <source>
        <dbReference type="ARBA" id="ARBA00022840"/>
    </source>
</evidence>
<keyword evidence="2" id="KW-0547">Nucleotide-binding</keyword>
<dbReference type="CDD" id="cd03219">
    <property type="entry name" value="ABC_Mj1267_LivG_branched"/>
    <property type="match status" value="1"/>
</dbReference>
<evidence type="ECO:0000313" key="5">
    <source>
        <dbReference type="EMBL" id="RJP19397.1"/>
    </source>
</evidence>
<dbReference type="GO" id="GO:0015808">
    <property type="term" value="P:L-alanine transport"/>
    <property type="evidence" value="ECO:0007669"/>
    <property type="project" value="TreeGrafter"/>
</dbReference>
<dbReference type="InterPro" id="IPR051120">
    <property type="entry name" value="ABC_AA/LPS_Transport"/>
</dbReference>
<dbReference type="InterPro" id="IPR032823">
    <property type="entry name" value="BCA_ABC_TP_C"/>
</dbReference>
<dbReference type="GO" id="GO:0015188">
    <property type="term" value="F:L-isoleucine transmembrane transporter activity"/>
    <property type="evidence" value="ECO:0007669"/>
    <property type="project" value="TreeGrafter"/>
</dbReference>
<dbReference type="InterPro" id="IPR003593">
    <property type="entry name" value="AAA+_ATPase"/>
</dbReference>
<dbReference type="Pfam" id="PF00005">
    <property type="entry name" value="ABC_tran"/>
    <property type="match status" value="1"/>
</dbReference>
<proteinExistence type="predicted"/>